<dbReference type="Gramene" id="Kaladp0036s0175.1.v1.1">
    <property type="protein sequence ID" value="Kaladp0036s0175.1.v1.1"/>
    <property type="gene ID" value="Kaladp0036s0175.v1.1"/>
</dbReference>
<dbReference type="InterPro" id="IPR044821">
    <property type="entry name" value="At1g28695/At4g15970-like"/>
</dbReference>
<proteinExistence type="inferred from homology"/>
<evidence type="ECO:0000313" key="5">
    <source>
        <dbReference type="Proteomes" id="UP000594263"/>
    </source>
</evidence>
<dbReference type="Proteomes" id="UP000594263">
    <property type="component" value="Unplaced"/>
</dbReference>
<protein>
    <recommendedName>
        <fullName evidence="2">Glycosyltransferase</fullName>
        <ecNumber evidence="2">2.4.2.-</ecNumber>
    </recommendedName>
</protein>
<evidence type="ECO:0000259" key="3">
    <source>
        <dbReference type="Pfam" id="PF03407"/>
    </source>
</evidence>
<dbReference type="AlphaFoldDB" id="A0A7N0TGC6"/>
<sequence>MNHTRRAVFGRRRYAMMPRSAAPLDFFGDAMTVFPAARRRVVPVMLMCVAMLASCLVLYRSVESLHFLSQPLAALSASRRMFAFGDEDLVDFPLDSEEHRLEQVLKDAAMNDNTVILTTLNDAWAAPGSFFSLFLESFRVGNGTRGLLNHLVIIALDQRAYQMCLFLHGRCFALVTEGVDFSHEAYFMTSDYLKMMWRRINFLQTVLEMGYNFVFTDADVMWFRNPFPHFHKDVDFQIACDHFTGNPDDLSNIPNGGFNYVKSSNQSIEFYKFWYASREVHPGRHDQDVLNMIKADPFILDIGLKMKFLSTAYFGGLCEPSRDLNLVCTMHVNCCVGLDSKINDLRVMLEDWKRYMSLSLEDKKLSYSTWRVPQNCRFVSIFLHI</sequence>
<dbReference type="OMA" id="NCCYGLR"/>
<evidence type="ECO:0000313" key="4">
    <source>
        <dbReference type="EnsemblPlants" id="Kaladp0036s0175.1.v1.1"/>
    </source>
</evidence>
<dbReference type="EC" id="2.4.2.-" evidence="2"/>
<dbReference type="GO" id="GO:0071555">
    <property type="term" value="P:cell wall organization"/>
    <property type="evidence" value="ECO:0007669"/>
    <property type="project" value="UniProtKB-KW"/>
</dbReference>
<keyword evidence="2" id="KW-0328">Glycosyltransferase</keyword>
<keyword evidence="2" id="KW-0472">Membrane</keyword>
<keyword evidence="5" id="KW-1185">Reference proteome</keyword>
<dbReference type="GO" id="GO:0000139">
    <property type="term" value="C:Golgi membrane"/>
    <property type="evidence" value="ECO:0007669"/>
    <property type="project" value="UniProtKB-SubCell"/>
</dbReference>
<keyword evidence="2" id="KW-0812">Transmembrane</keyword>
<dbReference type="InterPro" id="IPR029044">
    <property type="entry name" value="Nucleotide-diphossugar_trans"/>
</dbReference>
<dbReference type="InterPro" id="IPR005069">
    <property type="entry name" value="Nucl-diP-sugar_transferase"/>
</dbReference>
<keyword evidence="2" id="KW-0333">Golgi apparatus</keyword>
<name>A0A7N0TGC6_KALFE</name>
<evidence type="ECO:0000256" key="1">
    <source>
        <dbReference type="ARBA" id="ARBA00007033"/>
    </source>
</evidence>
<comment type="similarity">
    <text evidence="1 2">Belongs to the glycosyltransferase 77 family.</text>
</comment>
<dbReference type="Pfam" id="PF03407">
    <property type="entry name" value="Nucleotid_trans"/>
    <property type="match status" value="1"/>
</dbReference>
<organism evidence="4 5">
    <name type="scientific">Kalanchoe fedtschenkoi</name>
    <name type="common">Lavender scallops</name>
    <name type="synonym">South American air plant</name>
    <dbReference type="NCBI Taxonomy" id="63787"/>
    <lineage>
        <taxon>Eukaryota</taxon>
        <taxon>Viridiplantae</taxon>
        <taxon>Streptophyta</taxon>
        <taxon>Embryophyta</taxon>
        <taxon>Tracheophyta</taxon>
        <taxon>Spermatophyta</taxon>
        <taxon>Magnoliopsida</taxon>
        <taxon>eudicotyledons</taxon>
        <taxon>Gunneridae</taxon>
        <taxon>Pentapetalae</taxon>
        <taxon>Saxifragales</taxon>
        <taxon>Crassulaceae</taxon>
        <taxon>Kalanchoe</taxon>
    </lineage>
</organism>
<dbReference type="GO" id="GO:0016757">
    <property type="term" value="F:glycosyltransferase activity"/>
    <property type="evidence" value="ECO:0007669"/>
    <property type="project" value="UniProtKB-KW"/>
</dbReference>
<keyword evidence="2" id="KW-1133">Transmembrane helix</keyword>
<dbReference type="EnsemblPlants" id="Kaladp0036s0175.1.v1.1">
    <property type="protein sequence ID" value="Kaladp0036s0175.1.v1.1"/>
    <property type="gene ID" value="Kaladp0036s0175.v1.1"/>
</dbReference>
<dbReference type="PANTHER" id="PTHR46038:SF38">
    <property type="entry name" value="GLYCOSYLTRANSFERASE-RELATED"/>
    <property type="match status" value="1"/>
</dbReference>
<dbReference type="PANTHER" id="PTHR46038">
    <property type="entry name" value="EXPRESSED PROTEIN-RELATED"/>
    <property type="match status" value="1"/>
</dbReference>
<keyword evidence="2" id="KW-0735">Signal-anchor</keyword>
<feature type="transmembrane region" description="Helical" evidence="2">
    <location>
        <begin position="41"/>
        <end position="59"/>
    </location>
</feature>
<dbReference type="SUPFAM" id="SSF53448">
    <property type="entry name" value="Nucleotide-diphospho-sugar transferases"/>
    <property type="match status" value="1"/>
</dbReference>
<keyword evidence="2" id="KW-0808">Transferase</keyword>
<comment type="subcellular location">
    <subcellularLocation>
        <location evidence="2">Golgi apparatus membrane</location>
        <topology evidence="2">Single-pass type II membrane protein</topology>
    </subcellularLocation>
</comment>
<feature type="domain" description="Nucleotide-diphospho-sugar transferase" evidence="3">
    <location>
        <begin position="147"/>
        <end position="345"/>
    </location>
</feature>
<accession>A0A7N0TGC6</accession>
<reference evidence="4" key="1">
    <citation type="submission" date="2021-01" db="UniProtKB">
        <authorList>
            <consortium name="EnsemblPlants"/>
        </authorList>
    </citation>
    <scope>IDENTIFICATION</scope>
</reference>
<evidence type="ECO:0000256" key="2">
    <source>
        <dbReference type="RuleBase" id="RU363055"/>
    </source>
</evidence>
<keyword evidence="2" id="KW-0961">Cell wall biogenesis/degradation</keyword>